<evidence type="ECO:0000256" key="1">
    <source>
        <dbReference type="ARBA" id="ARBA00004651"/>
    </source>
</evidence>
<organism evidence="8 9">
    <name type="scientific">Salinicoccus kekensis</name>
    <dbReference type="NCBI Taxonomy" id="714307"/>
    <lineage>
        <taxon>Bacteria</taxon>
        <taxon>Bacillati</taxon>
        <taxon>Bacillota</taxon>
        <taxon>Bacilli</taxon>
        <taxon>Bacillales</taxon>
        <taxon>Staphylococcaceae</taxon>
        <taxon>Salinicoccus</taxon>
    </lineage>
</organism>
<reference evidence="9" key="1">
    <citation type="submission" date="2017-08" db="EMBL/GenBank/DDBJ databases">
        <authorList>
            <person name="Varghese N."/>
            <person name="Submissions S."/>
        </authorList>
    </citation>
    <scope>NUCLEOTIDE SEQUENCE [LARGE SCALE GENOMIC DNA]</scope>
    <source>
        <strain evidence="9">DSM 23173</strain>
    </source>
</reference>
<dbReference type="PANTHER" id="PTHR43549">
    <property type="entry name" value="MULTIDRUG RESISTANCE PROTEIN YPNP-RELATED"/>
    <property type="match status" value="1"/>
</dbReference>
<dbReference type="EMBL" id="OBQF01000001">
    <property type="protein sequence ID" value="SOC39393.1"/>
    <property type="molecule type" value="Genomic_DNA"/>
</dbReference>
<evidence type="ECO:0000256" key="5">
    <source>
        <dbReference type="ARBA" id="ARBA00022989"/>
    </source>
</evidence>
<feature type="transmembrane region" description="Helical" evidence="7">
    <location>
        <begin position="263"/>
        <end position="291"/>
    </location>
</feature>
<accession>A0A285UCC9</accession>
<evidence type="ECO:0000256" key="2">
    <source>
        <dbReference type="ARBA" id="ARBA00022448"/>
    </source>
</evidence>
<feature type="transmembrane region" description="Helical" evidence="7">
    <location>
        <begin position="79"/>
        <end position="101"/>
    </location>
</feature>
<evidence type="ECO:0000256" key="4">
    <source>
        <dbReference type="ARBA" id="ARBA00022692"/>
    </source>
</evidence>
<evidence type="ECO:0000313" key="9">
    <source>
        <dbReference type="Proteomes" id="UP000219412"/>
    </source>
</evidence>
<keyword evidence="3" id="KW-1003">Cell membrane</keyword>
<feature type="transmembrane region" description="Helical" evidence="7">
    <location>
        <begin position="345"/>
        <end position="365"/>
    </location>
</feature>
<dbReference type="GO" id="GO:0005886">
    <property type="term" value="C:plasma membrane"/>
    <property type="evidence" value="ECO:0007669"/>
    <property type="project" value="UniProtKB-SubCell"/>
</dbReference>
<keyword evidence="2" id="KW-0813">Transport</keyword>
<keyword evidence="9" id="KW-1185">Reference proteome</keyword>
<evidence type="ECO:0000256" key="7">
    <source>
        <dbReference type="SAM" id="Phobius"/>
    </source>
</evidence>
<feature type="transmembrane region" description="Helical" evidence="7">
    <location>
        <begin position="122"/>
        <end position="146"/>
    </location>
</feature>
<comment type="subcellular location">
    <subcellularLocation>
        <location evidence="1">Cell membrane</location>
        <topology evidence="1">Multi-pass membrane protein</topology>
    </subcellularLocation>
</comment>
<evidence type="ECO:0000256" key="6">
    <source>
        <dbReference type="ARBA" id="ARBA00023136"/>
    </source>
</evidence>
<feature type="transmembrane region" description="Helical" evidence="7">
    <location>
        <begin position="442"/>
        <end position="462"/>
    </location>
</feature>
<evidence type="ECO:0000313" key="8">
    <source>
        <dbReference type="EMBL" id="SOC39393.1"/>
    </source>
</evidence>
<dbReference type="InterPro" id="IPR002528">
    <property type="entry name" value="MATE_fam"/>
</dbReference>
<keyword evidence="6 7" id="KW-0472">Membrane</keyword>
<dbReference type="NCBIfam" id="TIGR00797">
    <property type="entry name" value="matE"/>
    <property type="match status" value="1"/>
</dbReference>
<feature type="transmembrane region" description="Helical" evidence="7">
    <location>
        <begin position="199"/>
        <end position="216"/>
    </location>
</feature>
<dbReference type="Pfam" id="PF01554">
    <property type="entry name" value="MatE"/>
    <property type="match status" value="2"/>
</dbReference>
<dbReference type="CDD" id="cd13138">
    <property type="entry name" value="MATE_yoeA_like"/>
    <property type="match status" value="1"/>
</dbReference>
<gene>
    <name evidence="8" type="ORF">SAMN05878391_0864</name>
</gene>
<name>A0A285UCC9_9STAP</name>
<dbReference type="InterPro" id="IPR048279">
    <property type="entry name" value="MdtK-like"/>
</dbReference>
<protein>
    <submittedName>
        <fullName evidence="8">Putative MATE family efflux protein</fullName>
    </submittedName>
</protein>
<feature type="transmembrane region" description="Helical" evidence="7">
    <location>
        <begin position="385"/>
        <end position="406"/>
    </location>
</feature>
<dbReference type="PIRSF" id="PIRSF006603">
    <property type="entry name" value="DinF"/>
    <property type="match status" value="1"/>
</dbReference>
<dbReference type="GO" id="GO:0042910">
    <property type="term" value="F:xenobiotic transmembrane transporter activity"/>
    <property type="evidence" value="ECO:0007669"/>
    <property type="project" value="InterPro"/>
</dbReference>
<feature type="transmembrane region" description="Helical" evidence="7">
    <location>
        <begin position="413"/>
        <end position="430"/>
    </location>
</feature>
<keyword evidence="5 7" id="KW-1133">Transmembrane helix</keyword>
<feature type="transmembrane region" description="Helical" evidence="7">
    <location>
        <begin position="166"/>
        <end position="187"/>
    </location>
</feature>
<dbReference type="AlphaFoldDB" id="A0A285UCC9"/>
<feature type="transmembrane region" description="Helical" evidence="7">
    <location>
        <begin position="311"/>
        <end position="333"/>
    </location>
</feature>
<dbReference type="Proteomes" id="UP000219412">
    <property type="component" value="Unassembled WGS sequence"/>
</dbReference>
<feature type="transmembrane region" description="Helical" evidence="7">
    <location>
        <begin position="222"/>
        <end position="242"/>
    </location>
</feature>
<dbReference type="PANTHER" id="PTHR43549:SF3">
    <property type="entry name" value="MULTIDRUG RESISTANCE PROTEIN YPNP-RELATED"/>
    <property type="match status" value="1"/>
</dbReference>
<dbReference type="InterPro" id="IPR052031">
    <property type="entry name" value="Membrane_Transporter-Flippase"/>
</dbReference>
<evidence type="ECO:0000256" key="3">
    <source>
        <dbReference type="ARBA" id="ARBA00022475"/>
    </source>
</evidence>
<keyword evidence="4 7" id="KW-0812">Transmembrane</keyword>
<proteinExistence type="predicted"/>
<dbReference type="GO" id="GO:0015297">
    <property type="term" value="F:antiporter activity"/>
    <property type="evidence" value="ECO:0007669"/>
    <property type="project" value="InterPro"/>
</dbReference>
<feature type="transmembrane region" description="Helical" evidence="7">
    <location>
        <begin position="41"/>
        <end position="59"/>
    </location>
</feature>
<sequence>MYIQTGSLALNGRRSYNITLYLKVFVGEKMKKNQYDFTTGPILKPLILFSGPIMLTNLLQTSFQIVDSLWVGNILGAEALGAVAVATTILVTVLSFILGLNNAALTILSQQYGRRDDAGLRNYLNAFIVIMSMMSVGFGIAGYISAEPLLRLIGTPEAIMDMAVTYLQISFLGMFFLFGYNFINTVLRALGDSKTPMRIVLIAVIMNAVLAPFFMFVLDLGIVGAALATVISQGLAFLYSIQHSFRHRLIPFSRPSLPKKEEVSLILGLGIPGGLQMAVIHAGIAAILSVVTGFGSDTVAGFSAAQRLDSLIMLPAMALGTAVNSMAGQNIGVGNWSRVKKIARYASLYNFGLMVTVAILAIIFAEHAIRLFIQDEAAVAFGTTYLRTVALCYPFLGLNFVLNGIVRASGAMYQVLILNIISFWVLRFPLADIFSSIYGETGIGIGMGVSFIISSAFAYLYYKFGGWKRKVLFKN</sequence>